<protein>
    <submittedName>
        <fullName evidence="1">Uncharacterized protein</fullName>
    </submittedName>
</protein>
<dbReference type="EMBL" id="CAUYUJ010015374">
    <property type="protein sequence ID" value="CAK0853116.1"/>
    <property type="molecule type" value="Genomic_DNA"/>
</dbReference>
<comment type="caution">
    <text evidence="1">The sequence shown here is derived from an EMBL/GenBank/DDBJ whole genome shotgun (WGS) entry which is preliminary data.</text>
</comment>
<name>A0ABN9U3A2_9DINO</name>
<evidence type="ECO:0000313" key="1">
    <source>
        <dbReference type="EMBL" id="CAK0853116.1"/>
    </source>
</evidence>
<gene>
    <name evidence="1" type="ORF">PCOR1329_LOCUS44706</name>
</gene>
<evidence type="ECO:0000313" key="2">
    <source>
        <dbReference type="Proteomes" id="UP001189429"/>
    </source>
</evidence>
<organism evidence="1 2">
    <name type="scientific">Prorocentrum cordatum</name>
    <dbReference type="NCBI Taxonomy" id="2364126"/>
    <lineage>
        <taxon>Eukaryota</taxon>
        <taxon>Sar</taxon>
        <taxon>Alveolata</taxon>
        <taxon>Dinophyceae</taxon>
        <taxon>Prorocentrales</taxon>
        <taxon>Prorocentraceae</taxon>
        <taxon>Prorocentrum</taxon>
    </lineage>
</organism>
<proteinExistence type="predicted"/>
<keyword evidence="2" id="KW-1185">Reference proteome</keyword>
<dbReference type="Proteomes" id="UP001189429">
    <property type="component" value="Unassembled WGS sequence"/>
</dbReference>
<sequence length="113" mass="12240">MATDPGKGKLTSTDFRAAVSQLGLHSCLPEDVWTTFKARTFVQPQLQKAVRSENLSTEADMGPEDHILAKGAASIFVAVERDTTGDHHFLDAPLPTESFPSDHAIVAADVFFL</sequence>
<reference evidence="1" key="1">
    <citation type="submission" date="2023-10" db="EMBL/GenBank/DDBJ databases">
        <authorList>
            <person name="Chen Y."/>
            <person name="Shah S."/>
            <person name="Dougan E. K."/>
            <person name="Thang M."/>
            <person name="Chan C."/>
        </authorList>
    </citation>
    <scope>NUCLEOTIDE SEQUENCE [LARGE SCALE GENOMIC DNA]</scope>
</reference>
<accession>A0ABN9U3A2</accession>